<dbReference type="EMBL" id="JAMXLR010000095">
    <property type="protein sequence ID" value="MCO6047989.1"/>
    <property type="molecule type" value="Genomic_DNA"/>
</dbReference>
<feature type="chain" id="PRO_5040802765" evidence="2">
    <location>
        <begin position="33"/>
        <end position="280"/>
    </location>
</feature>
<keyword evidence="2" id="KW-0732">Signal</keyword>
<reference evidence="3" key="1">
    <citation type="submission" date="2022-06" db="EMBL/GenBank/DDBJ databases">
        <title>Aeoliella straminimaris, a novel planctomycete from sediments.</title>
        <authorList>
            <person name="Vitorino I.R."/>
            <person name="Lage O.M."/>
        </authorList>
    </citation>
    <scope>NUCLEOTIDE SEQUENCE</scope>
    <source>
        <strain evidence="3">ICT_H6.2</strain>
    </source>
</reference>
<comment type="caution">
    <text evidence="3">The sequence shown here is derived from an EMBL/GenBank/DDBJ whole genome shotgun (WGS) entry which is preliminary data.</text>
</comment>
<dbReference type="Pfam" id="PF20360">
    <property type="entry name" value="DUF6655"/>
    <property type="match status" value="1"/>
</dbReference>
<accession>A0A9X2FIM0</accession>
<organism evidence="3 4">
    <name type="scientific">Aeoliella straminimaris</name>
    <dbReference type="NCBI Taxonomy" id="2954799"/>
    <lineage>
        <taxon>Bacteria</taxon>
        <taxon>Pseudomonadati</taxon>
        <taxon>Planctomycetota</taxon>
        <taxon>Planctomycetia</taxon>
        <taxon>Pirellulales</taxon>
        <taxon>Lacipirellulaceae</taxon>
        <taxon>Aeoliella</taxon>
    </lineage>
</organism>
<dbReference type="RefSeq" id="WP_252856104.1">
    <property type="nucleotide sequence ID" value="NZ_JAMXLR010000095.1"/>
</dbReference>
<sequence length="280" mass="29501">MRSLLRSISQFTPRHNVAGALLSALLVATTLAATGCGTTRTSASARTATEQLLISDAIDRAVGQVNFRAMAGQSVYLEDSALSSVTDRQYLSSSLRQHMLASGCVLRDKPDKADFVVEARAGAVGTDSHDLMFGIPATQVPQFISLGGVVPSAIPEVALSKRQEQRGLAKVAVFAYHRETGMPVWQSGMAMSESTAKNFWVMGAGPFQKGTIYNGTNFAGAELKNALAIGKRSEDESDPVALGQEASFASPLLFAAKDEEEQPAGNIPPPKMASKPGGGK</sequence>
<dbReference type="AlphaFoldDB" id="A0A9X2FIM0"/>
<dbReference type="Proteomes" id="UP001155241">
    <property type="component" value="Unassembled WGS sequence"/>
</dbReference>
<proteinExistence type="predicted"/>
<keyword evidence="4" id="KW-1185">Reference proteome</keyword>
<feature type="signal peptide" evidence="2">
    <location>
        <begin position="1"/>
        <end position="32"/>
    </location>
</feature>
<evidence type="ECO:0000313" key="4">
    <source>
        <dbReference type="Proteomes" id="UP001155241"/>
    </source>
</evidence>
<name>A0A9X2FIM0_9BACT</name>
<protein>
    <submittedName>
        <fullName evidence="3">Uncharacterized protein</fullName>
    </submittedName>
</protein>
<feature type="region of interest" description="Disordered" evidence="1">
    <location>
        <begin position="252"/>
        <end position="280"/>
    </location>
</feature>
<dbReference type="InterPro" id="IPR046596">
    <property type="entry name" value="DUF6655"/>
</dbReference>
<gene>
    <name evidence="3" type="ORF">NG895_29150</name>
</gene>
<evidence type="ECO:0000256" key="1">
    <source>
        <dbReference type="SAM" id="MobiDB-lite"/>
    </source>
</evidence>
<evidence type="ECO:0000256" key="2">
    <source>
        <dbReference type="SAM" id="SignalP"/>
    </source>
</evidence>
<evidence type="ECO:0000313" key="3">
    <source>
        <dbReference type="EMBL" id="MCO6047989.1"/>
    </source>
</evidence>